<name>M5G6Z0_DACPD</name>
<accession>M5G6Z0</accession>
<feature type="compositionally biased region" description="Basic and acidic residues" evidence="1">
    <location>
        <begin position="188"/>
        <end position="197"/>
    </location>
</feature>
<gene>
    <name evidence="2" type="ORF">DACRYDRAFT_20686</name>
</gene>
<dbReference type="RefSeq" id="XP_040630874.1">
    <property type="nucleotide sequence ID" value="XM_040772035.1"/>
</dbReference>
<dbReference type="AlphaFoldDB" id="M5G6Z0"/>
<dbReference type="GeneID" id="63687097"/>
<feature type="region of interest" description="Disordered" evidence="1">
    <location>
        <begin position="85"/>
        <end position="151"/>
    </location>
</feature>
<proteinExistence type="predicted"/>
<dbReference type="Proteomes" id="UP000030653">
    <property type="component" value="Unassembled WGS sequence"/>
</dbReference>
<protein>
    <submittedName>
        <fullName evidence="2">Uncharacterized protein</fullName>
    </submittedName>
</protein>
<keyword evidence="3" id="KW-1185">Reference proteome</keyword>
<feature type="region of interest" description="Disordered" evidence="1">
    <location>
        <begin position="185"/>
        <end position="205"/>
    </location>
</feature>
<sequence>MSYIDMLPDLGDDYNHSRRPSSPVISMPVPNSVSSGLIIITVGVGTDTNPVTLSCNHTNTDKVSVTNTNMSSNLMKRKESPVITTNTRVSKRRVTEPDELDEDGIPFVAQFPAKSKQRRSSVSRSTTGQTRTKSSISVRHSQSSVRSGDTVRTAPTYIVSSRPIPLSEIQILSETYIFAEMIETATGKGKDNDKESELTVPAPDA</sequence>
<reference evidence="2 3" key="1">
    <citation type="journal article" date="2012" name="Science">
        <title>The Paleozoic origin of enzymatic lignin decomposition reconstructed from 31 fungal genomes.</title>
        <authorList>
            <person name="Floudas D."/>
            <person name="Binder M."/>
            <person name="Riley R."/>
            <person name="Barry K."/>
            <person name="Blanchette R.A."/>
            <person name="Henrissat B."/>
            <person name="Martinez A.T."/>
            <person name="Otillar R."/>
            <person name="Spatafora J.W."/>
            <person name="Yadav J.S."/>
            <person name="Aerts A."/>
            <person name="Benoit I."/>
            <person name="Boyd A."/>
            <person name="Carlson A."/>
            <person name="Copeland A."/>
            <person name="Coutinho P.M."/>
            <person name="de Vries R.P."/>
            <person name="Ferreira P."/>
            <person name="Findley K."/>
            <person name="Foster B."/>
            <person name="Gaskell J."/>
            <person name="Glotzer D."/>
            <person name="Gorecki P."/>
            <person name="Heitman J."/>
            <person name="Hesse C."/>
            <person name="Hori C."/>
            <person name="Igarashi K."/>
            <person name="Jurgens J.A."/>
            <person name="Kallen N."/>
            <person name="Kersten P."/>
            <person name="Kohler A."/>
            <person name="Kuees U."/>
            <person name="Kumar T.K.A."/>
            <person name="Kuo A."/>
            <person name="LaButti K."/>
            <person name="Larrondo L.F."/>
            <person name="Lindquist E."/>
            <person name="Ling A."/>
            <person name="Lombard V."/>
            <person name="Lucas S."/>
            <person name="Lundell T."/>
            <person name="Martin R."/>
            <person name="McLaughlin D.J."/>
            <person name="Morgenstern I."/>
            <person name="Morin E."/>
            <person name="Murat C."/>
            <person name="Nagy L.G."/>
            <person name="Nolan M."/>
            <person name="Ohm R.A."/>
            <person name="Patyshakuliyeva A."/>
            <person name="Rokas A."/>
            <person name="Ruiz-Duenas F.J."/>
            <person name="Sabat G."/>
            <person name="Salamov A."/>
            <person name="Samejima M."/>
            <person name="Schmutz J."/>
            <person name="Slot J.C."/>
            <person name="St John F."/>
            <person name="Stenlid J."/>
            <person name="Sun H."/>
            <person name="Sun S."/>
            <person name="Syed K."/>
            <person name="Tsang A."/>
            <person name="Wiebenga A."/>
            <person name="Young D."/>
            <person name="Pisabarro A."/>
            <person name="Eastwood D.C."/>
            <person name="Martin F."/>
            <person name="Cullen D."/>
            <person name="Grigoriev I.V."/>
            <person name="Hibbett D.S."/>
        </authorList>
    </citation>
    <scope>NUCLEOTIDE SEQUENCE [LARGE SCALE GENOMIC DNA]</scope>
    <source>
        <strain evidence="2 3">DJM-731 SS1</strain>
    </source>
</reference>
<evidence type="ECO:0000313" key="2">
    <source>
        <dbReference type="EMBL" id="EJU03980.1"/>
    </source>
</evidence>
<evidence type="ECO:0000256" key="1">
    <source>
        <dbReference type="SAM" id="MobiDB-lite"/>
    </source>
</evidence>
<organism evidence="2 3">
    <name type="scientific">Dacryopinax primogenitus (strain DJM 731)</name>
    <name type="common">Brown rot fungus</name>
    <dbReference type="NCBI Taxonomy" id="1858805"/>
    <lineage>
        <taxon>Eukaryota</taxon>
        <taxon>Fungi</taxon>
        <taxon>Dikarya</taxon>
        <taxon>Basidiomycota</taxon>
        <taxon>Agaricomycotina</taxon>
        <taxon>Dacrymycetes</taxon>
        <taxon>Dacrymycetales</taxon>
        <taxon>Dacrymycetaceae</taxon>
        <taxon>Dacryopinax</taxon>
    </lineage>
</organism>
<dbReference type="EMBL" id="JH795858">
    <property type="protein sequence ID" value="EJU03980.1"/>
    <property type="molecule type" value="Genomic_DNA"/>
</dbReference>
<evidence type="ECO:0000313" key="3">
    <source>
        <dbReference type="Proteomes" id="UP000030653"/>
    </source>
</evidence>
<feature type="compositionally biased region" description="Low complexity" evidence="1">
    <location>
        <begin position="122"/>
        <end position="147"/>
    </location>
</feature>
<dbReference type="HOGENOM" id="CLU_1337475_0_0_1"/>